<organism evidence="1 2">
    <name type="scientific">Marchantia polymorpha</name>
    <name type="common">Common liverwort</name>
    <name type="synonym">Marchantia aquatica</name>
    <dbReference type="NCBI Taxonomy" id="3197"/>
    <lineage>
        <taxon>Eukaryota</taxon>
        <taxon>Viridiplantae</taxon>
        <taxon>Streptophyta</taxon>
        <taxon>Embryophyta</taxon>
        <taxon>Marchantiophyta</taxon>
        <taxon>Marchantiopsida</taxon>
        <taxon>Marchantiidae</taxon>
        <taxon>Marchantiales</taxon>
        <taxon>Marchantiaceae</taxon>
        <taxon>Marchantia</taxon>
    </lineage>
</organism>
<name>A0A2R6XEQ3_MARPO</name>
<reference evidence="2" key="1">
    <citation type="journal article" date="2017" name="Cell">
        <title>Insights into land plant evolution garnered from the Marchantia polymorpha genome.</title>
        <authorList>
            <person name="Bowman J.L."/>
            <person name="Kohchi T."/>
            <person name="Yamato K.T."/>
            <person name="Jenkins J."/>
            <person name="Shu S."/>
            <person name="Ishizaki K."/>
            <person name="Yamaoka S."/>
            <person name="Nishihama R."/>
            <person name="Nakamura Y."/>
            <person name="Berger F."/>
            <person name="Adam C."/>
            <person name="Aki S.S."/>
            <person name="Althoff F."/>
            <person name="Araki T."/>
            <person name="Arteaga-Vazquez M.A."/>
            <person name="Balasubrmanian S."/>
            <person name="Barry K."/>
            <person name="Bauer D."/>
            <person name="Boehm C.R."/>
            <person name="Briginshaw L."/>
            <person name="Caballero-Perez J."/>
            <person name="Catarino B."/>
            <person name="Chen F."/>
            <person name="Chiyoda S."/>
            <person name="Chovatia M."/>
            <person name="Davies K.M."/>
            <person name="Delmans M."/>
            <person name="Demura T."/>
            <person name="Dierschke T."/>
            <person name="Dolan L."/>
            <person name="Dorantes-Acosta A.E."/>
            <person name="Eklund D.M."/>
            <person name="Florent S.N."/>
            <person name="Flores-Sandoval E."/>
            <person name="Fujiyama A."/>
            <person name="Fukuzawa H."/>
            <person name="Galik B."/>
            <person name="Grimanelli D."/>
            <person name="Grimwood J."/>
            <person name="Grossniklaus U."/>
            <person name="Hamada T."/>
            <person name="Haseloff J."/>
            <person name="Hetherington A.J."/>
            <person name="Higo A."/>
            <person name="Hirakawa Y."/>
            <person name="Hundley H.N."/>
            <person name="Ikeda Y."/>
            <person name="Inoue K."/>
            <person name="Inoue S.I."/>
            <person name="Ishida S."/>
            <person name="Jia Q."/>
            <person name="Kakita M."/>
            <person name="Kanazawa T."/>
            <person name="Kawai Y."/>
            <person name="Kawashima T."/>
            <person name="Kennedy M."/>
            <person name="Kinose K."/>
            <person name="Kinoshita T."/>
            <person name="Kohara Y."/>
            <person name="Koide E."/>
            <person name="Komatsu K."/>
            <person name="Kopischke S."/>
            <person name="Kubo M."/>
            <person name="Kyozuka J."/>
            <person name="Lagercrantz U."/>
            <person name="Lin S.S."/>
            <person name="Lindquist E."/>
            <person name="Lipzen A.M."/>
            <person name="Lu C.W."/>
            <person name="De Luna E."/>
            <person name="Martienssen R.A."/>
            <person name="Minamino N."/>
            <person name="Mizutani M."/>
            <person name="Mizutani M."/>
            <person name="Mochizuki N."/>
            <person name="Monte I."/>
            <person name="Mosher R."/>
            <person name="Nagasaki H."/>
            <person name="Nakagami H."/>
            <person name="Naramoto S."/>
            <person name="Nishitani K."/>
            <person name="Ohtani M."/>
            <person name="Okamoto T."/>
            <person name="Okumura M."/>
            <person name="Phillips J."/>
            <person name="Pollak B."/>
            <person name="Reinders A."/>
            <person name="Rovekamp M."/>
            <person name="Sano R."/>
            <person name="Sawa S."/>
            <person name="Schmid M.W."/>
            <person name="Shirakawa M."/>
            <person name="Solano R."/>
            <person name="Spunde A."/>
            <person name="Suetsugu N."/>
            <person name="Sugano S."/>
            <person name="Sugiyama A."/>
            <person name="Sun R."/>
            <person name="Suzuki Y."/>
            <person name="Takenaka M."/>
            <person name="Takezawa D."/>
            <person name="Tomogane H."/>
            <person name="Tsuzuki M."/>
            <person name="Ueda T."/>
            <person name="Umeda M."/>
            <person name="Ward J.M."/>
            <person name="Watanabe Y."/>
            <person name="Yazaki K."/>
            <person name="Yokoyama R."/>
            <person name="Yoshitake Y."/>
            <person name="Yotsui I."/>
            <person name="Zachgo S."/>
            <person name="Schmutz J."/>
        </authorList>
    </citation>
    <scope>NUCLEOTIDE SEQUENCE [LARGE SCALE GENOMIC DNA]</scope>
    <source>
        <strain evidence="2">Tak-1</strain>
    </source>
</reference>
<dbReference type="AlphaFoldDB" id="A0A2R6XEQ3"/>
<gene>
    <name evidence="1" type="ORF">MARPO_0019s0011</name>
</gene>
<dbReference type="Gramene" id="Mp1g12410.1">
    <property type="protein sequence ID" value="Mp1g12410.1.cds1"/>
    <property type="gene ID" value="Mp1g12410"/>
</dbReference>
<sequence>MTRPAHLPRKSTAIREKEQAADLEDKDGLLFGVWLWHGREWGGVEWNGMEGNSCSVLCDCESLVSLSPACNCWAVQFLPFLSCLRLLLLCSGVSEAKIGSV</sequence>
<evidence type="ECO:0000313" key="2">
    <source>
        <dbReference type="Proteomes" id="UP000244005"/>
    </source>
</evidence>
<protein>
    <submittedName>
        <fullName evidence="1">Uncharacterized protein</fullName>
    </submittedName>
</protein>
<keyword evidence="2" id="KW-1185">Reference proteome</keyword>
<accession>A0A2R6XEQ3</accession>
<dbReference type="Proteomes" id="UP000244005">
    <property type="component" value="Unassembled WGS sequence"/>
</dbReference>
<evidence type="ECO:0000313" key="1">
    <source>
        <dbReference type="EMBL" id="PTQ44569.1"/>
    </source>
</evidence>
<dbReference type="EMBL" id="KZ772691">
    <property type="protein sequence ID" value="PTQ44569.1"/>
    <property type="molecule type" value="Genomic_DNA"/>
</dbReference>
<proteinExistence type="predicted"/>